<keyword evidence="3" id="KW-0238">DNA-binding</keyword>
<comment type="subcellular location">
    <subcellularLocation>
        <location evidence="1">Nucleus</location>
    </subcellularLocation>
</comment>
<evidence type="ECO:0000256" key="5">
    <source>
        <dbReference type="ARBA" id="ARBA00023242"/>
    </source>
</evidence>
<dbReference type="AlphaFoldDB" id="A0A7R9QQF9"/>
<keyword evidence="4" id="KW-0804">Transcription</keyword>
<dbReference type="InterPro" id="IPR036638">
    <property type="entry name" value="HLH_DNA-bd_sf"/>
</dbReference>
<reference evidence="7" key="1">
    <citation type="submission" date="2020-11" db="EMBL/GenBank/DDBJ databases">
        <authorList>
            <person name="Tran Van P."/>
        </authorList>
    </citation>
    <scope>NUCLEOTIDE SEQUENCE</scope>
</reference>
<dbReference type="GO" id="GO:0032502">
    <property type="term" value="P:developmental process"/>
    <property type="evidence" value="ECO:0007669"/>
    <property type="project" value="TreeGrafter"/>
</dbReference>
<dbReference type="Pfam" id="PF00010">
    <property type="entry name" value="HLH"/>
    <property type="match status" value="1"/>
</dbReference>
<dbReference type="GO" id="GO:0005634">
    <property type="term" value="C:nucleus"/>
    <property type="evidence" value="ECO:0007669"/>
    <property type="project" value="UniProtKB-SubCell"/>
</dbReference>
<dbReference type="PROSITE" id="PS50888">
    <property type="entry name" value="BHLH"/>
    <property type="match status" value="1"/>
</dbReference>
<dbReference type="SMART" id="SM00353">
    <property type="entry name" value="HLH"/>
    <property type="match status" value="1"/>
</dbReference>
<dbReference type="GO" id="GO:0046983">
    <property type="term" value="F:protein dimerization activity"/>
    <property type="evidence" value="ECO:0007669"/>
    <property type="project" value="InterPro"/>
</dbReference>
<proteinExistence type="predicted"/>
<dbReference type="EMBL" id="CAJPVJ010008081">
    <property type="protein sequence ID" value="CAG2171694.1"/>
    <property type="molecule type" value="Genomic_DNA"/>
</dbReference>
<gene>
    <name evidence="7" type="ORF">ONB1V03_LOCUS11154</name>
</gene>
<dbReference type="OrthoDB" id="10055449at2759"/>
<accession>A0A7R9QQF9</accession>
<dbReference type="InterPro" id="IPR011598">
    <property type="entry name" value="bHLH_dom"/>
</dbReference>
<organism evidence="7">
    <name type="scientific">Oppiella nova</name>
    <dbReference type="NCBI Taxonomy" id="334625"/>
    <lineage>
        <taxon>Eukaryota</taxon>
        <taxon>Metazoa</taxon>
        <taxon>Ecdysozoa</taxon>
        <taxon>Arthropoda</taxon>
        <taxon>Chelicerata</taxon>
        <taxon>Arachnida</taxon>
        <taxon>Acari</taxon>
        <taxon>Acariformes</taxon>
        <taxon>Sarcoptiformes</taxon>
        <taxon>Oribatida</taxon>
        <taxon>Brachypylina</taxon>
        <taxon>Oppioidea</taxon>
        <taxon>Oppiidae</taxon>
        <taxon>Oppiella</taxon>
    </lineage>
</organism>
<dbReference type="Proteomes" id="UP000728032">
    <property type="component" value="Unassembled WGS sequence"/>
</dbReference>
<protein>
    <recommendedName>
        <fullName evidence="6">BHLH domain-containing protein</fullName>
    </recommendedName>
</protein>
<evidence type="ECO:0000259" key="6">
    <source>
        <dbReference type="PROSITE" id="PS50888"/>
    </source>
</evidence>
<dbReference type="FunFam" id="4.10.280.10:FF:000010">
    <property type="entry name" value="Scleraxis bHLH transcription factor"/>
    <property type="match status" value="1"/>
</dbReference>
<dbReference type="Gene3D" id="4.10.280.10">
    <property type="entry name" value="Helix-loop-helix DNA-binding domain"/>
    <property type="match status" value="1"/>
</dbReference>
<dbReference type="PANTHER" id="PTHR23349">
    <property type="entry name" value="BASIC HELIX-LOOP-HELIX TRANSCRIPTION FACTOR, TWIST"/>
    <property type="match status" value="1"/>
</dbReference>
<sequence length="259" mass="29574">MDLSFASSSAPFPHYDQPNHRFHPYRARYDTSSSVPMYGQPAFYPKQNHWINDYSSPPISPIKHYSAYGSEVDCDNHFFATDEPKLEAPTDPNNNLPANDGTETITKYITNRTTGVVRVVKRRVTANKKERRRTQSINSAFANLRDCIPNVPADTKLSKIKTLRLATSYITYLTALLDGPNDTRLKLMKEGFRADLPTSHKRNSRDNFKEMVKIGTSMQCNSPNSIQYKSNGKTKCKVRTGWPQAVWVEQLELKQHDNQ</sequence>
<dbReference type="SUPFAM" id="SSF47459">
    <property type="entry name" value="HLH, helix-loop-helix DNA-binding domain"/>
    <property type="match status" value="1"/>
</dbReference>
<evidence type="ECO:0000313" key="7">
    <source>
        <dbReference type="EMBL" id="CAD7654507.1"/>
    </source>
</evidence>
<keyword evidence="5" id="KW-0539">Nucleus</keyword>
<evidence type="ECO:0000256" key="3">
    <source>
        <dbReference type="ARBA" id="ARBA00023125"/>
    </source>
</evidence>
<name>A0A7R9QQF9_9ACAR</name>
<dbReference type="GO" id="GO:0000977">
    <property type="term" value="F:RNA polymerase II transcription regulatory region sequence-specific DNA binding"/>
    <property type="evidence" value="ECO:0007669"/>
    <property type="project" value="TreeGrafter"/>
</dbReference>
<dbReference type="InterPro" id="IPR050283">
    <property type="entry name" value="E-box_TF_Regulators"/>
</dbReference>
<dbReference type="PANTHER" id="PTHR23349:SF68">
    <property type="entry name" value="FI14601P"/>
    <property type="match status" value="1"/>
</dbReference>
<evidence type="ECO:0000256" key="2">
    <source>
        <dbReference type="ARBA" id="ARBA00023015"/>
    </source>
</evidence>
<keyword evidence="8" id="KW-1185">Reference proteome</keyword>
<dbReference type="CDD" id="cd11466">
    <property type="entry name" value="bHLH_TS_HAND"/>
    <property type="match status" value="1"/>
</dbReference>
<evidence type="ECO:0000256" key="1">
    <source>
        <dbReference type="ARBA" id="ARBA00004123"/>
    </source>
</evidence>
<dbReference type="GO" id="GO:0000981">
    <property type="term" value="F:DNA-binding transcription factor activity, RNA polymerase II-specific"/>
    <property type="evidence" value="ECO:0007669"/>
    <property type="project" value="TreeGrafter"/>
</dbReference>
<dbReference type="EMBL" id="OC922906">
    <property type="protein sequence ID" value="CAD7654507.1"/>
    <property type="molecule type" value="Genomic_DNA"/>
</dbReference>
<keyword evidence="2" id="KW-0805">Transcription regulation</keyword>
<evidence type="ECO:0000313" key="8">
    <source>
        <dbReference type="Proteomes" id="UP000728032"/>
    </source>
</evidence>
<evidence type="ECO:0000256" key="4">
    <source>
        <dbReference type="ARBA" id="ARBA00023163"/>
    </source>
</evidence>
<feature type="domain" description="BHLH" evidence="6">
    <location>
        <begin position="121"/>
        <end position="173"/>
    </location>
</feature>